<proteinExistence type="predicted"/>
<name>A0A2W1BRQ9_HELAM</name>
<protein>
    <submittedName>
        <fullName evidence="1">Uncharacterized protein</fullName>
    </submittedName>
</protein>
<evidence type="ECO:0000313" key="1">
    <source>
        <dbReference type="EMBL" id="PZC75470.1"/>
    </source>
</evidence>
<gene>
    <name evidence="1" type="primary">HaOG206079</name>
    <name evidence="1" type="ORF">B5X24_HaOG206079</name>
</gene>
<organism evidence="1 2">
    <name type="scientific">Helicoverpa armigera</name>
    <name type="common">Cotton bollworm</name>
    <name type="synonym">Heliothis armigera</name>
    <dbReference type="NCBI Taxonomy" id="29058"/>
    <lineage>
        <taxon>Eukaryota</taxon>
        <taxon>Metazoa</taxon>
        <taxon>Ecdysozoa</taxon>
        <taxon>Arthropoda</taxon>
        <taxon>Hexapoda</taxon>
        <taxon>Insecta</taxon>
        <taxon>Pterygota</taxon>
        <taxon>Neoptera</taxon>
        <taxon>Endopterygota</taxon>
        <taxon>Lepidoptera</taxon>
        <taxon>Glossata</taxon>
        <taxon>Ditrysia</taxon>
        <taxon>Noctuoidea</taxon>
        <taxon>Noctuidae</taxon>
        <taxon>Heliothinae</taxon>
        <taxon>Helicoverpa</taxon>
    </lineage>
</organism>
<sequence length="145" mass="15782">MVPLRATALARALAVWGDLNVPALNLTHVLVMGYDSNVVRGWLQDCWIRPPAGIMVPLRATALARALAVWGDLNVPALNLTHVLVMGYDSNVRGWLQDCWIRPPAGIMVPLRATALARALAVWGDLNVPALNLTHVLVMGYDSNE</sequence>
<keyword evidence="2" id="KW-1185">Reference proteome</keyword>
<dbReference type="EMBL" id="KZ149995">
    <property type="protein sequence ID" value="PZC75470.1"/>
    <property type="molecule type" value="Genomic_DNA"/>
</dbReference>
<dbReference type="Proteomes" id="UP000249218">
    <property type="component" value="Unassembled WGS sequence"/>
</dbReference>
<reference evidence="1 2" key="1">
    <citation type="journal article" date="2017" name="BMC Biol.">
        <title>Genomic innovations, transcriptional plasticity and gene loss underlying the evolution and divergence of two highly polyphagous and invasive Helicoverpa pest species.</title>
        <authorList>
            <person name="Pearce S.L."/>
            <person name="Clarke D.F."/>
            <person name="East P.D."/>
            <person name="Elfekih S."/>
            <person name="Gordon K.H."/>
            <person name="Jermiin L.S."/>
            <person name="McGaughran A."/>
            <person name="Oakeshott J.G."/>
            <person name="Papanikolaou A."/>
            <person name="Perera O.P."/>
            <person name="Rane R.V."/>
            <person name="Richards S."/>
            <person name="Tay W.T."/>
            <person name="Walsh T.K."/>
            <person name="Anderson A."/>
            <person name="Anderson C.J."/>
            <person name="Asgari S."/>
            <person name="Board P.G."/>
            <person name="Bretschneider A."/>
            <person name="Campbell P.M."/>
            <person name="Chertemps T."/>
            <person name="Christeller J.T."/>
            <person name="Coppin C.W."/>
            <person name="Downes S.J."/>
            <person name="Duan G."/>
            <person name="Farnsworth C.A."/>
            <person name="Good R.T."/>
            <person name="Han L.B."/>
            <person name="Han Y.C."/>
            <person name="Hatje K."/>
            <person name="Horne I."/>
            <person name="Huang Y.P."/>
            <person name="Hughes D.S."/>
            <person name="Jacquin-Joly E."/>
            <person name="James W."/>
            <person name="Jhangiani S."/>
            <person name="Kollmar M."/>
            <person name="Kuwar S.S."/>
            <person name="Li S."/>
            <person name="Liu N.Y."/>
            <person name="Maibeche M.T."/>
            <person name="Miller J.R."/>
            <person name="Montagne N."/>
            <person name="Perry T."/>
            <person name="Qu J."/>
            <person name="Song S.V."/>
            <person name="Sutton G.G."/>
            <person name="Vogel H."/>
            <person name="Walenz B.P."/>
            <person name="Xu W."/>
            <person name="Zhang H.J."/>
            <person name="Zou Z."/>
            <person name="Batterham P."/>
            <person name="Edwards O.R."/>
            <person name="Feyereisen R."/>
            <person name="Gibbs R.A."/>
            <person name="Heckel D.G."/>
            <person name="McGrath A."/>
            <person name="Robin C."/>
            <person name="Scherer S.E."/>
            <person name="Worley K.C."/>
            <person name="Wu Y.D."/>
        </authorList>
    </citation>
    <scope>NUCLEOTIDE SEQUENCE [LARGE SCALE GENOMIC DNA]</scope>
    <source>
        <strain evidence="1">Harm_GR_Male_#8</strain>
        <tissue evidence="1">Whole organism</tissue>
    </source>
</reference>
<dbReference type="OrthoDB" id="6610237at2759"/>
<evidence type="ECO:0000313" key="2">
    <source>
        <dbReference type="Proteomes" id="UP000249218"/>
    </source>
</evidence>
<accession>A0A2W1BRQ9</accession>
<dbReference type="AlphaFoldDB" id="A0A2W1BRQ9"/>